<reference evidence="2 3" key="1">
    <citation type="submission" date="2023-03" db="EMBL/GenBank/DDBJ databases">
        <title>Genome insight into feeding habits of ladybird beetles.</title>
        <authorList>
            <person name="Li H.-S."/>
            <person name="Huang Y.-H."/>
            <person name="Pang H."/>
        </authorList>
    </citation>
    <scope>NUCLEOTIDE SEQUENCE [LARGE SCALE GENOMIC DNA]</scope>
    <source>
        <strain evidence="2">SYSU_2023b</strain>
        <tissue evidence="2">Whole body</tissue>
    </source>
</reference>
<accession>A0AAW1U231</accession>
<dbReference type="AlphaFoldDB" id="A0AAW1U231"/>
<comment type="caution">
    <text evidence="2">The sequence shown here is derived from an EMBL/GenBank/DDBJ whole genome shotgun (WGS) entry which is preliminary data.</text>
</comment>
<dbReference type="EMBL" id="JARQZJ010000031">
    <property type="protein sequence ID" value="KAK9874006.1"/>
    <property type="molecule type" value="Genomic_DNA"/>
</dbReference>
<dbReference type="PROSITE" id="PS51257">
    <property type="entry name" value="PROKAR_LIPOPROTEIN"/>
    <property type="match status" value="1"/>
</dbReference>
<feature type="region of interest" description="Disordered" evidence="1">
    <location>
        <begin position="1"/>
        <end position="49"/>
    </location>
</feature>
<gene>
    <name evidence="2" type="ORF">WA026_002357</name>
</gene>
<evidence type="ECO:0000256" key="1">
    <source>
        <dbReference type="SAM" id="MobiDB-lite"/>
    </source>
</evidence>
<dbReference type="Proteomes" id="UP001431783">
    <property type="component" value="Unassembled WGS sequence"/>
</dbReference>
<sequence length="161" mass="18323">MEFVRSISVSQSDDHESNIPPLSPASVASSCYEESPMDGASMNHEDATDTEAGGEIFQKTNPTVQCRPDLQQKFYGITCSIEKTVRTLPPHMQIRLKFRLILKLDSQISTLVHNAELENIQTIPIHSHHNVPHPFVNNQTYENNTIYMYENNRVFILACNY</sequence>
<organism evidence="2 3">
    <name type="scientific">Henosepilachna vigintioctopunctata</name>
    <dbReference type="NCBI Taxonomy" id="420089"/>
    <lineage>
        <taxon>Eukaryota</taxon>
        <taxon>Metazoa</taxon>
        <taxon>Ecdysozoa</taxon>
        <taxon>Arthropoda</taxon>
        <taxon>Hexapoda</taxon>
        <taxon>Insecta</taxon>
        <taxon>Pterygota</taxon>
        <taxon>Neoptera</taxon>
        <taxon>Endopterygota</taxon>
        <taxon>Coleoptera</taxon>
        <taxon>Polyphaga</taxon>
        <taxon>Cucujiformia</taxon>
        <taxon>Coccinelloidea</taxon>
        <taxon>Coccinellidae</taxon>
        <taxon>Epilachninae</taxon>
        <taxon>Epilachnini</taxon>
        <taxon>Henosepilachna</taxon>
    </lineage>
</organism>
<evidence type="ECO:0000313" key="3">
    <source>
        <dbReference type="Proteomes" id="UP001431783"/>
    </source>
</evidence>
<proteinExistence type="predicted"/>
<evidence type="ECO:0000313" key="2">
    <source>
        <dbReference type="EMBL" id="KAK9874006.1"/>
    </source>
</evidence>
<protein>
    <submittedName>
        <fullName evidence="2">Uncharacterized protein</fullName>
    </submittedName>
</protein>
<keyword evidence="3" id="KW-1185">Reference proteome</keyword>
<name>A0AAW1U231_9CUCU</name>